<evidence type="ECO:0000256" key="5">
    <source>
        <dbReference type="SAM" id="SignalP"/>
    </source>
</evidence>
<evidence type="ECO:0000313" key="7">
    <source>
        <dbReference type="EMBL" id="REE97803.1"/>
    </source>
</evidence>
<feature type="chain" id="PRO_5017585672" evidence="5">
    <location>
        <begin position="21"/>
        <end position="1202"/>
    </location>
</feature>
<dbReference type="Gene3D" id="2.60.40.10">
    <property type="entry name" value="Immunoglobulins"/>
    <property type="match status" value="5"/>
</dbReference>
<keyword evidence="5" id="KW-0732">Signal</keyword>
<protein>
    <submittedName>
        <fullName evidence="7">Fibronectin type III domain protein</fullName>
    </submittedName>
</protein>
<dbReference type="GO" id="GO:0016798">
    <property type="term" value="F:hydrolase activity, acting on glycosyl bonds"/>
    <property type="evidence" value="ECO:0007669"/>
    <property type="project" value="UniProtKB-KW"/>
</dbReference>
<evidence type="ECO:0000313" key="8">
    <source>
        <dbReference type="Proteomes" id="UP000256661"/>
    </source>
</evidence>
<reference evidence="7 8" key="1">
    <citation type="submission" date="2018-08" db="EMBL/GenBank/DDBJ databases">
        <title>Sequencing the genomes of 1000 actinobacteria strains.</title>
        <authorList>
            <person name="Klenk H.-P."/>
        </authorList>
    </citation>
    <scope>NUCLEOTIDE SEQUENCE [LARGE SCALE GENOMIC DNA]</scope>
    <source>
        <strain evidence="7 8">DSM 43927</strain>
    </source>
</reference>
<evidence type="ECO:0000256" key="3">
    <source>
        <dbReference type="ARBA" id="ARBA00023326"/>
    </source>
</evidence>
<feature type="domain" description="Fibronectin type-III" evidence="6">
    <location>
        <begin position="871"/>
        <end position="953"/>
    </location>
</feature>
<dbReference type="InterPro" id="IPR036116">
    <property type="entry name" value="FN3_sf"/>
</dbReference>
<dbReference type="AlphaFoldDB" id="A0A3D9SUU0"/>
<dbReference type="InterPro" id="IPR013783">
    <property type="entry name" value="Ig-like_fold"/>
</dbReference>
<dbReference type="InterPro" id="IPR046542">
    <property type="entry name" value="DUF6801"/>
</dbReference>
<organism evidence="7 8">
    <name type="scientific">Thermomonospora umbrina</name>
    <dbReference type="NCBI Taxonomy" id="111806"/>
    <lineage>
        <taxon>Bacteria</taxon>
        <taxon>Bacillati</taxon>
        <taxon>Actinomycetota</taxon>
        <taxon>Actinomycetes</taxon>
        <taxon>Streptosporangiales</taxon>
        <taxon>Thermomonosporaceae</taxon>
        <taxon>Thermomonospora</taxon>
    </lineage>
</organism>
<evidence type="ECO:0000259" key="6">
    <source>
        <dbReference type="PROSITE" id="PS50853"/>
    </source>
</evidence>
<feature type="signal peptide" evidence="5">
    <location>
        <begin position="1"/>
        <end position="20"/>
    </location>
</feature>
<feature type="domain" description="Fibronectin type-III" evidence="6">
    <location>
        <begin position="788"/>
        <end position="869"/>
    </location>
</feature>
<keyword evidence="3" id="KW-0624">Polysaccharide degradation</keyword>
<gene>
    <name evidence="7" type="ORF">DFJ69_3278</name>
</gene>
<keyword evidence="1" id="KW-0677">Repeat</keyword>
<keyword evidence="8" id="KW-1185">Reference proteome</keyword>
<dbReference type="EMBL" id="QTTT01000001">
    <property type="protein sequence ID" value="REE97803.1"/>
    <property type="molecule type" value="Genomic_DNA"/>
</dbReference>
<dbReference type="Pfam" id="PF00041">
    <property type="entry name" value="fn3"/>
    <property type="match status" value="3"/>
</dbReference>
<dbReference type="Proteomes" id="UP000256661">
    <property type="component" value="Unassembled WGS sequence"/>
</dbReference>
<dbReference type="PANTHER" id="PTHR46708:SF2">
    <property type="entry name" value="FIBRONECTIN TYPE-III DOMAIN-CONTAINING PROTEIN"/>
    <property type="match status" value="1"/>
</dbReference>
<feature type="domain" description="Fibronectin type-III" evidence="6">
    <location>
        <begin position="957"/>
        <end position="1036"/>
    </location>
</feature>
<evidence type="ECO:0000256" key="4">
    <source>
        <dbReference type="SAM" id="MobiDB-lite"/>
    </source>
</evidence>
<dbReference type="SUPFAM" id="SSF49265">
    <property type="entry name" value="Fibronectin type III"/>
    <property type="match status" value="3"/>
</dbReference>
<dbReference type="PANTHER" id="PTHR46708">
    <property type="entry name" value="TENASCIN"/>
    <property type="match status" value="1"/>
</dbReference>
<evidence type="ECO:0000256" key="2">
    <source>
        <dbReference type="ARBA" id="ARBA00023295"/>
    </source>
</evidence>
<dbReference type="InterPro" id="IPR050991">
    <property type="entry name" value="ECM_Regulatory_Proteins"/>
</dbReference>
<keyword evidence="3" id="KW-0119">Carbohydrate metabolism</keyword>
<dbReference type="Pfam" id="PF20611">
    <property type="entry name" value="DUF6801"/>
    <property type="match status" value="2"/>
</dbReference>
<name>A0A3D9SUU0_9ACTN</name>
<dbReference type="SMART" id="SM00060">
    <property type="entry name" value="FN3"/>
    <property type="match status" value="7"/>
</dbReference>
<dbReference type="CDD" id="cd00063">
    <property type="entry name" value="FN3"/>
    <property type="match status" value="4"/>
</dbReference>
<dbReference type="PROSITE" id="PS50853">
    <property type="entry name" value="FN3"/>
    <property type="match status" value="3"/>
</dbReference>
<sequence>MAAAATATSGLVPLATSASAAVEKNVTYICDYPLLGLQTLTAKVTANFPDRLAAGTATGPMAVTVDAQIPAETTEGLAMLGAAKMTAQIRADARAYTPDSPTGVNATTGLTVGETAIPASGAFPVKATGNTPSFKSVAAGWAKVNIGNITMRVTPMFADGSQTPLGVMNVTCYQKLADGETNTLHQWEWTPASGQNPPKPAADTWPQPAAPAYGDNPHPRESKTLDLDYTCEPYPIISEGGMHIKATAAFPKTVDLKTNTGRTDFTSQVTLDKTTMVGLASLSEPVTHISAGVTIDAPAEIPEIPDPGTMTAKLGVKVPELPVPPPPFIPEDAEPWTIPVPITGSVPSFLFRETGPGKMSLGSIKMRLVAKKAGGGLHPDLHDPDPQNPGQLLPYRSVNCTLNAGQTDTTIASFNITDGGPPPVDTTAPSVPEGVTATKGADGKSAEVKWNASTDTGANATGVGGYDIFVNDEATPRVSAGAADTTVTVPNLTPGSYTFKVRAFDKANPRNNSAASSATSPAIEITAPDPDLPAPGNFKGTVVAGQTGVVDLSWDAVPGATKYVVTGNGETKEVTDPAAQFTGVPVGSHEFSVVAKSATKTSPAATVTVVIPPAGDLAAPGNFKGTVAENGTVNLTWDAVTGATKYVVTGNGETKEVTDPAAQFTGVPVGSHEFSVVAKDDTRTSAPATTTVEVKDEDPVLSAPANFKGVQAQDEDGAADLSWDAVAGATGYVVTWAGGSQETDQTTVRIKGLSVGSHDFSIVAKNATQTSSPAATTVVIKGDEEVPAPTNVKAGTPTTNSIPLTWDAVEGTTYEVYNGELLDEGNIATGSHTVDGLNPDTPYTLSVVAVKDGKKSQPTPVTARTAKEQVVVDPVTELVGTPGKTTVDLSWKGSEGVTYEVHQNGQPIKDGLTTPAFQVTGLSEATKYTFTVFAVKGGVKSEGTSIDVTTLEGELAAPANLRGGEITTSSIQVLWDVVAGVTYEVTANGKTEPGTGGKYTATGLNPDTEYEFKVVAKKNGQTSAASTIKLKTKPVATGGDFNFSLAGSSSIKAANGTVPLSGSIAGKLTGGDYTGALKLNNTKGNFRIMGFIPTTADITFTQNGQTTGTLSGTTLTSNSKMVVGLKSVKVFGIQIGGGDSCKTTSPVDIKLKSTNFSLAGGGDLAGTYTLPSVSGCGLLTPLISGMTAGPGNTVNVKATPAK</sequence>
<feature type="region of interest" description="Disordered" evidence="4">
    <location>
        <begin position="189"/>
        <end position="224"/>
    </location>
</feature>
<keyword evidence="2" id="KW-0326">Glycosidase</keyword>
<evidence type="ECO:0000256" key="1">
    <source>
        <dbReference type="ARBA" id="ARBA00022737"/>
    </source>
</evidence>
<keyword evidence="2" id="KW-0378">Hydrolase</keyword>
<comment type="caution">
    <text evidence="7">The sequence shown here is derived from an EMBL/GenBank/DDBJ whole genome shotgun (WGS) entry which is preliminary data.</text>
</comment>
<dbReference type="GO" id="GO:0000272">
    <property type="term" value="P:polysaccharide catabolic process"/>
    <property type="evidence" value="ECO:0007669"/>
    <property type="project" value="UniProtKB-KW"/>
</dbReference>
<proteinExistence type="predicted"/>
<accession>A0A3D9SUU0</accession>
<dbReference type="InterPro" id="IPR003961">
    <property type="entry name" value="FN3_dom"/>
</dbReference>